<dbReference type="AlphaFoldDB" id="X1HH91"/>
<feature type="non-terminal residue" evidence="1">
    <location>
        <position position="1"/>
    </location>
</feature>
<proteinExistence type="predicted"/>
<organism evidence="1">
    <name type="scientific">marine sediment metagenome</name>
    <dbReference type="NCBI Taxonomy" id="412755"/>
    <lineage>
        <taxon>unclassified sequences</taxon>
        <taxon>metagenomes</taxon>
        <taxon>ecological metagenomes</taxon>
    </lineage>
</organism>
<accession>X1HH91</accession>
<comment type="caution">
    <text evidence="1">The sequence shown here is derived from an EMBL/GenBank/DDBJ whole genome shotgun (WGS) entry which is preliminary data.</text>
</comment>
<name>X1HH91_9ZZZZ</name>
<dbReference type="EMBL" id="BARU01021077">
    <property type="protein sequence ID" value="GAH56425.1"/>
    <property type="molecule type" value="Genomic_DNA"/>
</dbReference>
<sequence>EKKDNLAILSAAKEINKIKDNYPAKKVDIREMGVHIHFTADDIEAAKQYKELTDEDS</sequence>
<protein>
    <submittedName>
        <fullName evidence="1">Uncharacterized protein</fullName>
    </submittedName>
</protein>
<reference evidence="1" key="1">
    <citation type="journal article" date="2014" name="Front. Microbiol.">
        <title>High frequency of phylogenetically diverse reductive dehalogenase-homologous genes in deep subseafloor sedimentary metagenomes.</title>
        <authorList>
            <person name="Kawai M."/>
            <person name="Futagami T."/>
            <person name="Toyoda A."/>
            <person name="Takaki Y."/>
            <person name="Nishi S."/>
            <person name="Hori S."/>
            <person name="Arai W."/>
            <person name="Tsubouchi T."/>
            <person name="Morono Y."/>
            <person name="Uchiyama I."/>
            <person name="Ito T."/>
            <person name="Fujiyama A."/>
            <person name="Inagaki F."/>
            <person name="Takami H."/>
        </authorList>
    </citation>
    <scope>NUCLEOTIDE SEQUENCE</scope>
    <source>
        <strain evidence="1">Expedition CK06-06</strain>
    </source>
</reference>
<gene>
    <name evidence="1" type="ORF">S03H2_34524</name>
</gene>
<evidence type="ECO:0000313" key="1">
    <source>
        <dbReference type="EMBL" id="GAH56425.1"/>
    </source>
</evidence>